<keyword evidence="4" id="KW-0904">Protein phosphatase</keyword>
<evidence type="ECO:0000313" key="7">
    <source>
        <dbReference type="EMBL" id="TRD21549.1"/>
    </source>
</evidence>
<dbReference type="Proteomes" id="UP000318590">
    <property type="component" value="Unassembled WGS sequence"/>
</dbReference>
<dbReference type="InterPro" id="IPR036196">
    <property type="entry name" value="Ptyr_pPase_sf"/>
</dbReference>
<evidence type="ECO:0000256" key="3">
    <source>
        <dbReference type="ARBA" id="ARBA00022801"/>
    </source>
</evidence>
<dbReference type="Pfam" id="PF01451">
    <property type="entry name" value="LMWPc"/>
    <property type="match status" value="1"/>
</dbReference>
<reference evidence="7 8" key="1">
    <citation type="submission" date="2019-06" db="EMBL/GenBank/DDBJ databases">
        <title>Paenimaribius caenipelagi gen. nov., sp. nov., isolated from a tidal flat.</title>
        <authorList>
            <person name="Yoon J.-H."/>
        </authorList>
    </citation>
    <scope>NUCLEOTIDE SEQUENCE [LARGE SCALE GENOMIC DNA]</scope>
    <source>
        <strain evidence="7 8">JBTF-M29</strain>
    </source>
</reference>
<dbReference type="GO" id="GO:0004725">
    <property type="term" value="F:protein tyrosine phosphatase activity"/>
    <property type="evidence" value="ECO:0007669"/>
    <property type="project" value="UniProtKB-EC"/>
</dbReference>
<keyword evidence="3" id="KW-0378">Hydrolase</keyword>
<feature type="active site" description="Nucleophile" evidence="5">
    <location>
        <position position="9"/>
    </location>
</feature>
<dbReference type="CDD" id="cd16343">
    <property type="entry name" value="LMWPTP"/>
    <property type="match status" value="1"/>
</dbReference>
<keyword evidence="8" id="KW-1185">Reference proteome</keyword>
<dbReference type="RefSeq" id="WP_142834428.1">
    <property type="nucleotide sequence ID" value="NZ_VFSV01000011.1"/>
</dbReference>
<evidence type="ECO:0000256" key="4">
    <source>
        <dbReference type="ARBA" id="ARBA00022912"/>
    </source>
</evidence>
<accession>A0A547Q5A6</accession>
<dbReference type="InterPro" id="IPR050438">
    <property type="entry name" value="LMW_PTPase"/>
</dbReference>
<dbReference type="PANTHER" id="PTHR11717:SF7">
    <property type="entry name" value="LOW MOLECULAR WEIGHT PHOSPHOTYROSINE PROTEIN PHOSPHATASE"/>
    <property type="match status" value="1"/>
</dbReference>
<dbReference type="EC" id="3.1.3.48" evidence="2"/>
<dbReference type="EMBL" id="VFSV01000011">
    <property type="protein sequence ID" value="TRD21549.1"/>
    <property type="molecule type" value="Genomic_DNA"/>
</dbReference>
<dbReference type="SUPFAM" id="SSF52788">
    <property type="entry name" value="Phosphotyrosine protein phosphatases I"/>
    <property type="match status" value="1"/>
</dbReference>
<dbReference type="OrthoDB" id="9784339at2"/>
<evidence type="ECO:0000256" key="2">
    <source>
        <dbReference type="ARBA" id="ARBA00013064"/>
    </source>
</evidence>
<dbReference type="PANTHER" id="PTHR11717">
    <property type="entry name" value="LOW MOLECULAR WEIGHT PROTEIN TYROSINE PHOSPHATASE"/>
    <property type="match status" value="1"/>
</dbReference>
<evidence type="ECO:0000256" key="5">
    <source>
        <dbReference type="PIRSR" id="PIRSR617867-1"/>
    </source>
</evidence>
<dbReference type="Gene3D" id="3.40.50.2300">
    <property type="match status" value="1"/>
</dbReference>
<dbReference type="AlphaFoldDB" id="A0A547Q5A6"/>
<comment type="caution">
    <text evidence="7">The sequence shown here is derived from an EMBL/GenBank/DDBJ whole genome shotgun (WGS) entry which is preliminary data.</text>
</comment>
<evidence type="ECO:0000259" key="6">
    <source>
        <dbReference type="SMART" id="SM00226"/>
    </source>
</evidence>
<evidence type="ECO:0000313" key="8">
    <source>
        <dbReference type="Proteomes" id="UP000318590"/>
    </source>
</evidence>
<proteinExistence type="inferred from homology"/>
<feature type="domain" description="Phosphotyrosine protein phosphatase I" evidence="6">
    <location>
        <begin position="3"/>
        <end position="142"/>
    </location>
</feature>
<evidence type="ECO:0000256" key="1">
    <source>
        <dbReference type="ARBA" id="ARBA00011063"/>
    </source>
</evidence>
<gene>
    <name evidence="7" type="ORF">FEV53_08690</name>
</gene>
<organism evidence="7 8">
    <name type="scientific">Palleronia caenipelagi</name>
    <dbReference type="NCBI Taxonomy" id="2489174"/>
    <lineage>
        <taxon>Bacteria</taxon>
        <taxon>Pseudomonadati</taxon>
        <taxon>Pseudomonadota</taxon>
        <taxon>Alphaproteobacteria</taxon>
        <taxon>Rhodobacterales</taxon>
        <taxon>Roseobacteraceae</taxon>
        <taxon>Palleronia</taxon>
    </lineage>
</organism>
<feature type="active site" description="Proton donor" evidence="5">
    <location>
        <position position="118"/>
    </location>
</feature>
<feature type="active site" evidence="5">
    <location>
        <position position="15"/>
    </location>
</feature>
<protein>
    <recommendedName>
        <fullName evidence="2">protein-tyrosine-phosphatase</fullName>
        <ecNumber evidence="2">3.1.3.48</ecNumber>
    </recommendedName>
</protein>
<comment type="similarity">
    <text evidence="1">Belongs to the low molecular weight phosphotyrosine protein phosphatase family.</text>
</comment>
<dbReference type="InterPro" id="IPR017867">
    <property type="entry name" value="Tyr_phospatase_low_mol_wt"/>
</dbReference>
<dbReference type="PRINTS" id="PR00719">
    <property type="entry name" value="LMWPTPASE"/>
</dbReference>
<dbReference type="InterPro" id="IPR023485">
    <property type="entry name" value="Ptyr_pPase"/>
</dbReference>
<name>A0A547Q5A6_9RHOB</name>
<sequence>MAYRILVVCLGNICRSPTAEVVLRDRARAAGLDVEVDSAGTSGWHLGEPPHRPMIATARQSGYDLSPLRARQVSEQDFFAFDLILVADRNNLRDVELRRPAGNNTPVRLLADDADVPDPYYTGDYIGALQIIEEAADKLIAQLQ</sequence>
<dbReference type="SMART" id="SM00226">
    <property type="entry name" value="LMWPc"/>
    <property type="match status" value="1"/>
</dbReference>